<proteinExistence type="predicted"/>
<keyword evidence="2" id="KW-0732">Signal</keyword>
<dbReference type="RefSeq" id="WP_133880139.1">
    <property type="nucleotide sequence ID" value="NZ_MWIN01000012.1"/>
</dbReference>
<feature type="chain" id="PRO_5020673620" evidence="2">
    <location>
        <begin position="23"/>
        <end position="80"/>
    </location>
</feature>
<evidence type="ECO:0000256" key="1">
    <source>
        <dbReference type="SAM" id="MobiDB-lite"/>
    </source>
</evidence>
<name>A0A4R7PC25_9GAMM</name>
<keyword evidence="4" id="KW-1185">Reference proteome</keyword>
<organism evidence="3 4">
    <name type="scientific">Panacagrimonas perspica</name>
    <dbReference type="NCBI Taxonomy" id="381431"/>
    <lineage>
        <taxon>Bacteria</taxon>
        <taxon>Pseudomonadati</taxon>
        <taxon>Pseudomonadota</taxon>
        <taxon>Gammaproteobacteria</taxon>
        <taxon>Nevskiales</taxon>
        <taxon>Nevskiaceae</taxon>
        <taxon>Panacagrimonas</taxon>
    </lineage>
</organism>
<dbReference type="AlphaFoldDB" id="A0A4R7PC25"/>
<evidence type="ECO:0000313" key="3">
    <source>
        <dbReference type="EMBL" id="TDU31567.1"/>
    </source>
</evidence>
<dbReference type="EMBL" id="SOBT01000008">
    <property type="protein sequence ID" value="TDU31567.1"/>
    <property type="molecule type" value="Genomic_DNA"/>
</dbReference>
<reference evidence="3 4" key="1">
    <citation type="submission" date="2019-03" db="EMBL/GenBank/DDBJ databases">
        <title>Genomic Encyclopedia of Type Strains, Phase IV (KMG-IV): sequencing the most valuable type-strain genomes for metagenomic binning, comparative biology and taxonomic classification.</title>
        <authorList>
            <person name="Goeker M."/>
        </authorList>
    </citation>
    <scope>NUCLEOTIDE SEQUENCE [LARGE SCALE GENOMIC DNA]</scope>
    <source>
        <strain evidence="3 4">DSM 26377</strain>
    </source>
</reference>
<feature type="signal peptide" evidence="2">
    <location>
        <begin position="1"/>
        <end position="22"/>
    </location>
</feature>
<evidence type="ECO:0000313" key="4">
    <source>
        <dbReference type="Proteomes" id="UP000295341"/>
    </source>
</evidence>
<gene>
    <name evidence="3" type="ORF">DFR24_0937</name>
</gene>
<feature type="compositionally biased region" description="Low complexity" evidence="1">
    <location>
        <begin position="42"/>
        <end position="57"/>
    </location>
</feature>
<protein>
    <submittedName>
        <fullName evidence="3">Uncharacterized protein</fullName>
    </submittedName>
</protein>
<dbReference type="Proteomes" id="UP000295341">
    <property type="component" value="Unassembled WGS sequence"/>
</dbReference>
<feature type="region of interest" description="Disordered" evidence="1">
    <location>
        <begin position="26"/>
        <end position="80"/>
    </location>
</feature>
<comment type="caution">
    <text evidence="3">The sequence shown here is derived from an EMBL/GenBank/DDBJ whole genome shotgun (WGS) entry which is preliminary data.</text>
</comment>
<evidence type="ECO:0000256" key="2">
    <source>
        <dbReference type="SAM" id="SignalP"/>
    </source>
</evidence>
<feature type="compositionally biased region" description="Acidic residues" evidence="1">
    <location>
        <begin position="68"/>
        <end position="80"/>
    </location>
</feature>
<accession>A0A4R7PC25</accession>
<sequence>MTSRSRWLVVFSAATMALPLFAQPPAEAPAKQDAAPKKEEAAAPAEPAARPAPKANASTREFRPSEEVSPDQEVDFPADL</sequence>